<dbReference type="PANTHER" id="PTHR23180">
    <property type="entry name" value="CENTAURIN/ARF"/>
    <property type="match status" value="1"/>
</dbReference>
<gene>
    <name evidence="11" type="ORF">M0811_12035</name>
</gene>
<dbReference type="Pfam" id="PF01412">
    <property type="entry name" value="ArfGap"/>
    <property type="match status" value="1"/>
</dbReference>
<dbReference type="PROSITE" id="PS50088">
    <property type="entry name" value="ANK_REPEAT"/>
    <property type="match status" value="2"/>
</dbReference>
<evidence type="ECO:0000313" key="11">
    <source>
        <dbReference type="EMBL" id="KAJ5068998.1"/>
    </source>
</evidence>
<organism evidence="11 12">
    <name type="scientific">Anaeramoeba ignava</name>
    <name type="common">Anaerobic marine amoeba</name>
    <dbReference type="NCBI Taxonomy" id="1746090"/>
    <lineage>
        <taxon>Eukaryota</taxon>
        <taxon>Metamonada</taxon>
        <taxon>Anaeramoebidae</taxon>
        <taxon>Anaeramoeba</taxon>
    </lineage>
</organism>
<keyword evidence="12" id="KW-1185">Reference proteome</keyword>
<comment type="caution">
    <text evidence="11">The sequence shown here is derived from an EMBL/GenBank/DDBJ whole genome shotgun (WGS) entry which is preliminary data.</text>
</comment>
<dbReference type="FunFam" id="2.30.29.30:FF:000286">
    <property type="entry name" value="PH-protein kinase domain containing protein"/>
    <property type="match status" value="1"/>
</dbReference>
<dbReference type="InterPro" id="IPR037278">
    <property type="entry name" value="ARFGAP/RecO"/>
</dbReference>
<keyword evidence="2" id="KW-0479">Metal-binding</keyword>
<dbReference type="InterPro" id="IPR002110">
    <property type="entry name" value="Ankyrin_rpt"/>
</dbReference>
<dbReference type="Pfam" id="PF12796">
    <property type="entry name" value="Ank_2"/>
    <property type="match status" value="1"/>
</dbReference>
<evidence type="ECO:0000256" key="2">
    <source>
        <dbReference type="ARBA" id="ARBA00022723"/>
    </source>
</evidence>
<feature type="repeat" description="ANK" evidence="5">
    <location>
        <begin position="546"/>
        <end position="579"/>
    </location>
</feature>
<dbReference type="SUPFAM" id="SSF103657">
    <property type="entry name" value="BAR/IMD domain-like"/>
    <property type="match status" value="1"/>
</dbReference>
<evidence type="ECO:0000259" key="9">
    <source>
        <dbReference type="PROSITE" id="PS50003"/>
    </source>
</evidence>
<dbReference type="GO" id="GO:0005096">
    <property type="term" value="F:GTPase activator activity"/>
    <property type="evidence" value="ECO:0007669"/>
    <property type="project" value="UniProtKB-KW"/>
</dbReference>
<dbReference type="InterPro" id="IPR036770">
    <property type="entry name" value="Ankyrin_rpt-contain_sf"/>
</dbReference>
<keyword evidence="1" id="KW-0343">GTPase activation</keyword>
<dbReference type="OMA" id="FGFREAM"/>
<keyword evidence="4" id="KW-0862">Zinc</keyword>
<feature type="domain" description="Arf-GAP" evidence="10">
    <location>
        <begin position="379"/>
        <end position="492"/>
    </location>
</feature>
<dbReference type="SMART" id="SM00105">
    <property type="entry name" value="ArfGap"/>
    <property type="match status" value="1"/>
</dbReference>
<keyword evidence="5" id="KW-0040">ANK repeat</keyword>
<keyword evidence="3 6" id="KW-0863">Zinc-finger</keyword>
<dbReference type="PANTHER" id="PTHR23180:SF160">
    <property type="entry name" value="ADP-RIBOSYLATION FACTOR GTPASE-ACTIVATING PROTEIN EFFECTOR PROTEIN 1"/>
    <property type="match status" value="1"/>
</dbReference>
<dbReference type="Proteomes" id="UP001149090">
    <property type="component" value="Unassembled WGS sequence"/>
</dbReference>
<reference evidence="11" key="1">
    <citation type="submission" date="2022-10" db="EMBL/GenBank/DDBJ databases">
        <title>Novel sulphate-reducing endosymbionts in the free-living metamonad Anaeramoeba.</title>
        <authorList>
            <person name="Jerlstrom-Hultqvist J."/>
            <person name="Cepicka I."/>
            <person name="Gallot-Lavallee L."/>
            <person name="Salas-Leiva D."/>
            <person name="Curtis B.A."/>
            <person name="Zahonova K."/>
            <person name="Pipaliya S."/>
            <person name="Dacks J."/>
            <person name="Roger A.J."/>
        </authorList>
    </citation>
    <scope>NUCLEOTIDE SEQUENCE</scope>
    <source>
        <strain evidence="11">BMAN</strain>
    </source>
</reference>
<dbReference type="Pfam" id="PF16746">
    <property type="entry name" value="BAR_3"/>
    <property type="match status" value="1"/>
</dbReference>
<dbReference type="SMART" id="SM00233">
    <property type="entry name" value="PH"/>
    <property type="match status" value="1"/>
</dbReference>
<dbReference type="InterPro" id="IPR027267">
    <property type="entry name" value="AH/BAR_dom_sf"/>
</dbReference>
<evidence type="ECO:0000256" key="6">
    <source>
        <dbReference type="PROSITE-ProRule" id="PRU00288"/>
    </source>
</evidence>
<dbReference type="FunFam" id="1.10.220.150:FF:000009">
    <property type="entry name" value="stromal membrane-associated protein 1 isoform X1"/>
    <property type="match status" value="1"/>
</dbReference>
<sequence length="749" mass="86833">MEINLDEVVEDSPMFQAQIHSFEEQTFELRTYLMKLTKLSSQYAKAAANMAEIGKQLSEEILNYNDLPFSHFSDPQQNQHIISFSNLIRSINDSINIHFSQFDISFSVPIQSFIDQDINKSKEARKKLDKAFSERNSSLTKYLSMSPKKDPKIYEEAKLEFRNSQEKHTSSNFELVSILRGIQEKMKFEFIERICSLMYILYAFFRSGDDMIVEKKSELDSLTSNLETTKQNYEKFVQQGAEQREKLKNILIEQEKIKEKNSNTLEKRGYLLQKTTSKVKTWKRRFFEIKDHKIYYYRNWKDLTQMGETDLLFCTIKISTDFNRRNCFEIISTKESYILQAETEEETRSWIEVVQNNISLLLNSTDVSEKTQTGRIQTNETLERLSKVNGNLECADCQAKSPDWASINMGCLICIDCSGIHRSLGVDFSQVRSTKLDVWEPSVLSLMENLGNEKVNSVLEQQLGKITKPNADDNSLTKRAFIIRKYCKREFVVGFLSSIKATDEKKKRIEELTEKCHVVIKKQELLEVFRLLAQGASIIWQNPKEDGNTLVHTAALVGNMDILELILLNATKDVETLNKNQQTPLHCAVIGNHPRVVRRLLDQGLGKKFTNISENQPREAISPKDLAEMMGHQECIRVFLGEDPQDIEQESKNEEKPVENQEKQTEKNTLENQEEQSQEKVEQLQEKVEQSQEKEKQSFIIPIKKKTLPPLPNKFGEKPKTKIRTKSLHRKLPQLPPLANIKPQRSKRD</sequence>
<dbReference type="InterPro" id="IPR004148">
    <property type="entry name" value="BAR_dom"/>
</dbReference>
<feature type="repeat" description="ANK" evidence="5">
    <location>
        <begin position="580"/>
        <end position="612"/>
    </location>
</feature>
<dbReference type="PROSITE" id="PS50297">
    <property type="entry name" value="ANK_REP_REGION"/>
    <property type="match status" value="1"/>
</dbReference>
<name>A0A9Q0R759_ANAIG</name>
<evidence type="ECO:0000256" key="4">
    <source>
        <dbReference type="ARBA" id="ARBA00022833"/>
    </source>
</evidence>
<evidence type="ECO:0000313" key="12">
    <source>
        <dbReference type="Proteomes" id="UP001149090"/>
    </source>
</evidence>
<feature type="domain" description="PH" evidence="9">
    <location>
        <begin position="264"/>
        <end position="359"/>
    </location>
</feature>
<evidence type="ECO:0000256" key="7">
    <source>
        <dbReference type="SAM" id="Coils"/>
    </source>
</evidence>
<keyword evidence="7" id="KW-0175">Coiled coil</keyword>
<dbReference type="OrthoDB" id="10266696at2759"/>
<protein>
    <submittedName>
        <fullName evidence="11">Centaurin/arf</fullName>
    </submittedName>
</protein>
<dbReference type="Gene3D" id="1.20.1270.60">
    <property type="entry name" value="Arfaptin homology (AH) domain/BAR domain"/>
    <property type="match status" value="1"/>
</dbReference>
<dbReference type="InterPro" id="IPR011993">
    <property type="entry name" value="PH-like_dom_sf"/>
</dbReference>
<dbReference type="CDD" id="cd13250">
    <property type="entry name" value="PH_ACAP"/>
    <property type="match status" value="1"/>
</dbReference>
<accession>A0A9Q0R759</accession>
<feature type="compositionally biased region" description="Basic and acidic residues" evidence="8">
    <location>
        <begin position="649"/>
        <end position="669"/>
    </location>
</feature>
<feature type="region of interest" description="Disordered" evidence="8">
    <location>
        <begin position="648"/>
        <end position="749"/>
    </location>
</feature>
<dbReference type="Gene3D" id="1.10.220.150">
    <property type="entry name" value="Arf GTPase activating protein"/>
    <property type="match status" value="1"/>
</dbReference>
<proteinExistence type="predicted"/>
<dbReference type="SUPFAM" id="SSF50729">
    <property type="entry name" value="PH domain-like"/>
    <property type="match status" value="1"/>
</dbReference>
<evidence type="ECO:0000256" key="3">
    <source>
        <dbReference type="ARBA" id="ARBA00022771"/>
    </source>
</evidence>
<dbReference type="PRINTS" id="PR00405">
    <property type="entry name" value="REVINTRACTNG"/>
</dbReference>
<dbReference type="SUPFAM" id="SSF57863">
    <property type="entry name" value="ArfGap/RecO-like zinc finger"/>
    <property type="match status" value="1"/>
</dbReference>
<dbReference type="InterPro" id="IPR001164">
    <property type="entry name" value="ArfGAP_dom"/>
</dbReference>
<evidence type="ECO:0000256" key="5">
    <source>
        <dbReference type="PROSITE-ProRule" id="PRU00023"/>
    </source>
</evidence>
<feature type="compositionally biased region" description="Basic and acidic residues" evidence="8">
    <location>
        <begin position="677"/>
        <end position="697"/>
    </location>
</feature>
<evidence type="ECO:0000256" key="8">
    <source>
        <dbReference type="SAM" id="MobiDB-lite"/>
    </source>
</evidence>
<dbReference type="SUPFAM" id="SSF48403">
    <property type="entry name" value="Ankyrin repeat"/>
    <property type="match status" value="1"/>
</dbReference>
<dbReference type="Gene3D" id="2.30.29.30">
    <property type="entry name" value="Pleckstrin-homology domain (PH domain)/Phosphotyrosine-binding domain (PTB)"/>
    <property type="match status" value="1"/>
</dbReference>
<dbReference type="InterPro" id="IPR045258">
    <property type="entry name" value="ACAP1/2/3-like"/>
</dbReference>
<dbReference type="GO" id="GO:0005737">
    <property type="term" value="C:cytoplasm"/>
    <property type="evidence" value="ECO:0007669"/>
    <property type="project" value="InterPro"/>
</dbReference>
<feature type="compositionally biased region" description="Basic residues" evidence="8">
    <location>
        <begin position="721"/>
        <end position="732"/>
    </location>
</feature>
<dbReference type="AlphaFoldDB" id="A0A9Q0R759"/>
<dbReference type="PROSITE" id="PS50115">
    <property type="entry name" value="ARFGAP"/>
    <property type="match status" value="1"/>
</dbReference>
<feature type="coiled-coil region" evidence="7">
    <location>
        <begin position="212"/>
        <end position="239"/>
    </location>
</feature>
<dbReference type="CDD" id="cd08204">
    <property type="entry name" value="ArfGap"/>
    <property type="match status" value="1"/>
</dbReference>
<dbReference type="InterPro" id="IPR001849">
    <property type="entry name" value="PH_domain"/>
</dbReference>
<evidence type="ECO:0000259" key="10">
    <source>
        <dbReference type="PROSITE" id="PS50115"/>
    </source>
</evidence>
<dbReference type="Pfam" id="PF00169">
    <property type="entry name" value="PH"/>
    <property type="match status" value="1"/>
</dbReference>
<dbReference type="SMART" id="SM00248">
    <property type="entry name" value="ANK"/>
    <property type="match status" value="3"/>
</dbReference>
<dbReference type="EMBL" id="JAPDFW010000110">
    <property type="protein sequence ID" value="KAJ5068998.1"/>
    <property type="molecule type" value="Genomic_DNA"/>
</dbReference>
<dbReference type="InterPro" id="IPR038508">
    <property type="entry name" value="ArfGAP_dom_sf"/>
</dbReference>
<dbReference type="Gene3D" id="1.25.40.20">
    <property type="entry name" value="Ankyrin repeat-containing domain"/>
    <property type="match status" value="1"/>
</dbReference>
<dbReference type="PROSITE" id="PS50003">
    <property type="entry name" value="PH_DOMAIN"/>
    <property type="match status" value="1"/>
</dbReference>
<evidence type="ECO:0000256" key="1">
    <source>
        <dbReference type="ARBA" id="ARBA00022468"/>
    </source>
</evidence>
<dbReference type="GO" id="GO:0008270">
    <property type="term" value="F:zinc ion binding"/>
    <property type="evidence" value="ECO:0007669"/>
    <property type="project" value="UniProtKB-KW"/>
</dbReference>